<organism evidence="1 2">
    <name type="scientific">Streptomyces filamentosus</name>
    <name type="common">Streptomyces roseosporus</name>
    <dbReference type="NCBI Taxonomy" id="67294"/>
    <lineage>
        <taxon>Bacteria</taxon>
        <taxon>Bacillati</taxon>
        <taxon>Actinomycetota</taxon>
        <taxon>Actinomycetes</taxon>
        <taxon>Kitasatosporales</taxon>
        <taxon>Streptomycetaceae</taxon>
        <taxon>Streptomyces</taxon>
    </lineage>
</organism>
<reference evidence="1" key="2">
    <citation type="submission" date="2020-09" db="EMBL/GenBank/DDBJ databases">
        <authorList>
            <person name="Sun Q."/>
            <person name="Ohkuma M."/>
        </authorList>
    </citation>
    <scope>NUCLEOTIDE SEQUENCE</scope>
    <source>
        <strain evidence="1">JCM 4122</strain>
    </source>
</reference>
<protein>
    <submittedName>
        <fullName evidence="1">Uncharacterized protein</fullName>
    </submittedName>
</protein>
<evidence type="ECO:0000313" key="1">
    <source>
        <dbReference type="EMBL" id="GHF91424.1"/>
    </source>
</evidence>
<dbReference type="EMBL" id="BNBE01000001">
    <property type="protein sequence ID" value="GHF91424.1"/>
    <property type="molecule type" value="Genomic_DNA"/>
</dbReference>
<name>A0A919EK77_STRFL</name>
<evidence type="ECO:0000313" key="2">
    <source>
        <dbReference type="Proteomes" id="UP000632849"/>
    </source>
</evidence>
<accession>A0A919EK77</accession>
<sequence>MVKAIVGMADRVLGRVLREESAEAYCACPAGGSSWCSGSTLYVRVCCSWNCAVAPSCVTKSYPGDC</sequence>
<keyword evidence="2" id="KW-1185">Reference proteome</keyword>
<reference evidence="1" key="1">
    <citation type="journal article" date="2014" name="Int. J. Syst. Evol. Microbiol.">
        <title>Complete genome sequence of Corynebacterium casei LMG S-19264T (=DSM 44701T), isolated from a smear-ripened cheese.</title>
        <authorList>
            <consortium name="US DOE Joint Genome Institute (JGI-PGF)"/>
            <person name="Walter F."/>
            <person name="Albersmeier A."/>
            <person name="Kalinowski J."/>
            <person name="Ruckert C."/>
        </authorList>
    </citation>
    <scope>NUCLEOTIDE SEQUENCE</scope>
    <source>
        <strain evidence="1">JCM 4122</strain>
    </source>
</reference>
<comment type="caution">
    <text evidence="1">The sequence shown here is derived from an EMBL/GenBank/DDBJ whole genome shotgun (WGS) entry which is preliminary data.</text>
</comment>
<gene>
    <name evidence="1" type="ORF">GCM10017667_20910</name>
</gene>
<dbReference type="AlphaFoldDB" id="A0A919EK77"/>
<proteinExistence type="predicted"/>
<dbReference type="Proteomes" id="UP000632849">
    <property type="component" value="Unassembled WGS sequence"/>
</dbReference>